<evidence type="ECO:0000256" key="4">
    <source>
        <dbReference type="ARBA" id="ARBA00022989"/>
    </source>
</evidence>
<proteinExistence type="predicted"/>
<evidence type="ECO:0000256" key="1">
    <source>
        <dbReference type="ARBA" id="ARBA00004651"/>
    </source>
</evidence>
<feature type="transmembrane region" description="Helical" evidence="6">
    <location>
        <begin position="127"/>
        <end position="148"/>
    </location>
</feature>
<dbReference type="PANTHER" id="PTHR30482">
    <property type="entry name" value="HIGH-AFFINITY BRANCHED-CHAIN AMINO ACID TRANSPORT SYSTEM PERMEASE"/>
    <property type="match status" value="1"/>
</dbReference>
<dbReference type="InterPro" id="IPR043428">
    <property type="entry name" value="LivM-like"/>
</dbReference>
<keyword evidence="3 6" id="KW-0812">Transmembrane</keyword>
<feature type="transmembrane region" description="Helical" evidence="6">
    <location>
        <begin position="168"/>
        <end position="188"/>
    </location>
</feature>
<dbReference type="GO" id="GO:0015658">
    <property type="term" value="F:branched-chain amino acid transmembrane transporter activity"/>
    <property type="evidence" value="ECO:0007669"/>
    <property type="project" value="InterPro"/>
</dbReference>
<keyword evidence="4 6" id="KW-1133">Transmembrane helix</keyword>
<feature type="transmembrane region" description="Helical" evidence="6">
    <location>
        <begin position="224"/>
        <end position="245"/>
    </location>
</feature>
<dbReference type="AlphaFoldDB" id="A0A652ZZI9"/>
<feature type="transmembrane region" description="Helical" evidence="6">
    <location>
        <begin position="302"/>
        <end position="324"/>
    </location>
</feature>
<gene>
    <name evidence="7" type="ORF">TRIP_E90031</name>
</gene>
<dbReference type="InterPro" id="IPR001851">
    <property type="entry name" value="ABC_transp_permease"/>
</dbReference>
<protein>
    <submittedName>
        <fullName evidence="7">Branched-chain amino acid ABC transporter permease</fullName>
    </submittedName>
</protein>
<keyword evidence="2" id="KW-1003">Cell membrane</keyword>
<dbReference type="PANTHER" id="PTHR30482:SF10">
    <property type="entry name" value="HIGH-AFFINITY BRANCHED-CHAIN AMINO ACID TRANSPORT PROTEIN BRAE"/>
    <property type="match status" value="1"/>
</dbReference>
<dbReference type="GO" id="GO:0005886">
    <property type="term" value="C:plasma membrane"/>
    <property type="evidence" value="ECO:0007669"/>
    <property type="project" value="UniProtKB-SubCell"/>
</dbReference>
<feature type="transmembrane region" description="Helical" evidence="6">
    <location>
        <begin position="71"/>
        <end position="91"/>
    </location>
</feature>
<evidence type="ECO:0000256" key="3">
    <source>
        <dbReference type="ARBA" id="ARBA00022692"/>
    </source>
</evidence>
<evidence type="ECO:0000256" key="2">
    <source>
        <dbReference type="ARBA" id="ARBA00022475"/>
    </source>
</evidence>
<evidence type="ECO:0000256" key="5">
    <source>
        <dbReference type="ARBA" id="ARBA00023136"/>
    </source>
</evidence>
<sequence>MKISSNNNNSLFKYNNILSHSNVFEFVFIIGLIALPMLISNSYYRDWFVMAFIMAGASCAWNIIGGYAGMLSIGHAAFFGIGAYTSTLLYVRVGISPWLGLIAGALLSTIAAIVIGRATLRLKGTFFVLVTIAFCEVLRFTAIGWRSLTFGSMGITLVFKKNFFNMMWQGKTAYVLLTFGYLVFVYAFNKIIEKKKFGYYLVAIREDQDAACACGIPAAKIKTIGLMISAFLTSIGGSIYAQYVMYIEPDVVFDIMISVQLILIGILGGKGKAFGPIMGAIIIIPLSSFLRGSLANLSGLHGFVYGVALVLVIIFIPEGVYGRLYRFFNKNKKNIKNHVEGVM</sequence>
<comment type="subcellular location">
    <subcellularLocation>
        <location evidence="1">Cell membrane</location>
        <topology evidence="1">Multi-pass membrane protein</topology>
    </subcellularLocation>
</comment>
<accession>A0A652ZZI9</accession>
<keyword evidence="5 6" id="KW-0472">Membrane</keyword>
<reference evidence="7" key="1">
    <citation type="submission" date="2018-07" db="EMBL/GenBank/DDBJ databases">
        <authorList>
            <consortium name="Genoscope - CEA"/>
            <person name="William W."/>
        </authorList>
    </citation>
    <scope>NUCLEOTIDE SEQUENCE</scope>
    <source>
        <strain evidence="7">IK1</strain>
    </source>
</reference>
<feature type="transmembrane region" description="Helical" evidence="6">
    <location>
        <begin position="97"/>
        <end position="115"/>
    </location>
</feature>
<feature type="transmembrane region" description="Helical" evidence="6">
    <location>
        <begin position="21"/>
        <end position="41"/>
    </location>
</feature>
<name>A0A652ZZI9_9SPIR</name>
<dbReference type="Pfam" id="PF02653">
    <property type="entry name" value="BPD_transp_2"/>
    <property type="match status" value="1"/>
</dbReference>
<organism evidence="7">
    <name type="scientific">uncultured Spirochaetota bacterium</name>
    <dbReference type="NCBI Taxonomy" id="460511"/>
    <lineage>
        <taxon>Bacteria</taxon>
        <taxon>Pseudomonadati</taxon>
        <taxon>Spirochaetota</taxon>
        <taxon>environmental samples</taxon>
    </lineage>
</organism>
<feature type="transmembrane region" description="Helical" evidence="6">
    <location>
        <begin position="251"/>
        <end position="268"/>
    </location>
</feature>
<dbReference type="EMBL" id="UPXP01000038">
    <property type="protein sequence ID" value="VBB41205.1"/>
    <property type="molecule type" value="Genomic_DNA"/>
</dbReference>
<feature type="transmembrane region" description="Helical" evidence="6">
    <location>
        <begin position="273"/>
        <end position="290"/>
    </location>
</feature>
<evidence type="ECO:0000313" key="7">
    <source>
        <dbReference type="EMBL" id="VBB41205.1"/>
    </source>
</evidence>
<dbReference type="CDD" id="cd06581">
    <property type="entry name" value="TM_PBP1_LivM_like"/>
    <property type="match status" value="1"/>
</dbReference>
<evidence type="ECO:0000256" key="6">
    <source>
        <dbReference type="SAM" id="Phobius"/>
    </source>
</evidence>